<keyword evidence="7" id="KW-0732">Signal</keyword>
<comment type="similarity">
    <text evidence="1 5 6">Belongs to the peptidase S8 family.</text>
</comment>
<dbReference type="PROSITE" id="PS00138">
    <property type="entry name" value="SUBTILASE_SER"/>
    <property type="match status" value="1"/>
</dbReference>
<evidence type="ECO:0000256" key="1">
    <source>
        <dbReference type="ARBA" id="ARBA00011073"/>
    </source>
</evidence>
<evidence type="ECO:0000313" key="10">
    <source>
        <dbReference type="EMBL" id="RJK96394.1"/>
    </source>
</evidence>
<dbReference type="InterPro" id="IPR000209">
    <property type="entry name" value="Peptidase_S8/S53_dom"/>
</dbReference>
<evidence type="ECO:0000256" key="7">
    <source>
        <dbReference type="SAM" id="SignalP"/>
    </source>
</evidence>
<protein>
    <submittedName>
        <fullName evidence="10">Serine protease</fullName>
    </submittedName>
</protein>
<dbReference type="InterPro" id="IPR023827">
    <property type="entry name" value="Peptidase_S8_Asp-AS"/>
</dbReference>
<dbReference type="GO" id="GO:0004252">
    <property type="term" value="F:serine-type endopeptidase activity"/>
    <property type="evidence" value="ECO:0007669"/>
    <property type="project" value="UniProtKB-UniRule"/>
</dbReference>
<feature type="chain" id="PRO_5017266916" evidence="7">
    <location>
        <begin position="32"/>
        <end position="1094"/>
    </location>
</feature>
<dbReference type="Pfam" id="PF00082">
    <property type="entry name" value="Peptidase_S8"/>
    <property type="match status" value="1"/>
</dbReference>
<dbReference type="PROSITE" id="PS51892">
    <property type="entry name" value="SUBTILASE"/>
    <property type="match status" value="1"/>
</dbReference>
<dbReference type="InterPro" id="IPR036852">
    <property type="entry name" value="Peptidase_S8/S53_dom_sf"/>
</dbReference>
<feature type="active site" description="Charge relay system" evidence="5">
    <location>
        <position position="384"/>
    </location>
</feature>
<feature type="active site" description="Charge relay system" evidence="5">
    <location>
        <position position="580"/>
    </location>
</feature>
<evidence type="ECO:0000256" key="4">
    <source>
        <dbReference type="ARBA" id="ARBA00022825"/>
    </source>
</evidence>
<proteinExistence type="inferred from homology"/>
<evidence type="ECO:0000313" key="11">
    <source>
        <dbReference type="Proteomes" id="UP000265614"/>
    </source>
</evidence>
<dbReference type="PANTHER" id="PTHR43806:SF11">
    <property type="entry name" value="CEREVISIN-RELATED"/>
    <property type="match status" value="1"/>
</dbReference>
<feature type="active site" description="Charge relay system" evidence="5">
    <location>
        <position position="206"/>
    </location>
</feature>
<evidence type="ECO:0000259" key="8">
    <source>
        <dbReference type="Pfam" id="PF00082"/>
    </source>
</evidence>
<evidence type="ECO:0000256" key="3">
    <source>
        <dbReference type="ARBA" id="ARBA00022801"/>
    </source>
</evidence>
<dbReference type="InterPro" id="IPR007280">
    <property type="entry name" value="Peptidase_C_arc/bac"/>
</dbReference>
<reference evidence="10 11" key="1">
    <citation type="submission" date="2018-09" db="EMBL/GenBank/DDBJ databases">
        <title>YIM 75000 draft genome.</title>
        <authorList>
            <person name="Tang S."/>
            <person name="Feng Y."/>
        </authorList>
    </citation>
    <scope>NUCLEOTIDE SEQUENCE [LARGE SCALE GENOMIC DNA]</scope>
    <source>
        <strain evidence="10 11">YIM 75000</strain>
    </source>
</reference>
<dbReference type="InterPro" id="IPR023828">
    <property type="entry name" value="Peptidase_S8_Ser-AS"/>
</dbReference>
<comment type="caution">
    <text evidence="10">The sequence shown here is derived from an EMBL/GenBank/DDBJ whole genome shotgun (WGS) entry which is preliminary data.</text>
</comment>
<dbReference type="EMBL" id="QZEZ01000003">
    <property type="protein sequence ID" value="RJK96394.1"/>
    <property type="molecule type" value="Genomic_DNA"/>
</dbReference>
<feature type="domain" description="Peptidase C-terminal archaeal/bacterial" evidence="9">
    <location>
        <begin position="948"/>
        <end position="1014"/>
    </location>
</feature>
<dbReference type="PROSITE" id="PS00136">
    <property type="entry name" value="SUBTILASE_ASP"/>
    <property type="match status" value="1"/>
</dbReference>
<name>A0A3A3ZKG3_9ACTN</name>
<dbReference type="Gene3D" id="2.60.120.380">
    <property type="match status" value="1"/>
</dbReference>
<keyword evidence="2 5" id="KW-0645">Protease</keyword>
<dbReference type="InterPro" id="IPR050131">
    <property type="entry name" value="Peptidase_S8_subtilisin-like"/>
</dbReference>
<gene>
    <name evidence="10" type="ORF">D5H78_09180</name>
</gene>
<keyword evidence="3 5" id="KW-0378">Hydrolase</keyword>
<evidence type="ECO:0000256" key="6">
    <source>
        <dbReference type="RuleBase" id="RU003355"/>
    </source>
</evidence>
<dbReference type="Proteomes" id="UP000265614">
    <property type="component" value="Unassembled WGS sequence"/>
</dbReference>
<evidence type="ECO:0000256" key="5">
    <source>
        <dbReference type="PROSITE-ProRule" id="PRU01240"/>
    </source>
</evidence>
<evidence type="ECO:0000259" key="9">
    <source>
        <dbReference type="Pfam" id="PF04151"/>
    </source>
</evidence>
<dbReference type="AlphaFoldDB" id="A0A3A3ZKG3"/>
<accession>A0A3A3ZKG3</accession>
<sequence>MPGQAGRVITAVLAVGATVVAGAAGAVPATAAPAAAPESLTRAVDLPPAAGSTAAKEGAQAEGALGAQDRELLAAAQRKGDATVRVMLVTDPERTGEVVEGLEALGATVGSRYDEVGYVRATVPTGAVERAAQLRDVVAVDLDQLLRVPQPAVERAGAAAAAAVAGPGPQTPDANPYMPTRETKAVTFKQQHPGWDGRGVTIGILDSGVDLDHPSLQTTSTGERKITDWVTATDPLVEGDASWRPMLTQVSGPTFTYQSATWTAPAGTYLVNRFAEGATAGSELGGDVNRDGDTNDFFGVLYRPSDHAIWVDVDQDNDFTDETLMRPYGEQYQVGHFGTDQPETGVREQVPFVVEYREDVDLGPAGLTGQSADFVNIGIVSSNHGSHVAGITAANAMFGGAMDGAAPGAKLVSSRACLLSGGCTAVALTEGMLDLAANRGVDVINMSIGGLPALNDGDNARAELYDRIIDQYGVQIVLSGGNSGPGLNTVGDPAVSSDALAVAASISRQTWKANYGSEVRAEQALFNFSSRGPSEAGDVKPDVAAPGSAISTVPLWQAGGPVAEAGYPLPAGYAMLNGTSMAAPQTAGAVALLLSGSYAKGLPVTPAQLRQALTSTARLIPGVGVDAQGSGLIDTNAAWRMLTQTVEVQGYEVSAPVCTALSENLREPGVGVGVYDRCSSGDGGAAPGATKTYTVEVTRTSGPAGKRVHDVSLVGSNGDFSTSVKKVRVARGETVAVDVTVRAREGAQSALLQLDDPATTGADARIMVSVIATAPLTGPGYSASASGAVDRNGTRSIFVDVPEGADVLQVDLGGVATGSQTRFIAFSPYGVPVESTSSLACYTRFSDPAACNPVTRAYQDPIPGIWEIEVESRRTSPFLENPYRVTATVEAVTVEPEEQTVEAGAVGTPVPLAWTVTNDLGPVTVTGQGGPLGSTREERPSIADGASQAYEVVVPAGATQMRAVIGNPSDLGADLDLTVFRDGVQVAQQADGDSEEAVTVNNPPAGTYRVVVDGYSVPAGTTEYDYLDVFTSPALGTLAVSGGAVELASGESAEFTGTLTPQAEPTEGRVLSGEARFRNESGAVLGTGRVVVGG</sequence>
<evidence type="ECO:0000256" key="2">
    <source>
        <dbReference type="ARBA" id="ARBA00022670"/>
    </source>
</evidence>
<dbReference type="Gene3D" id="3.40.50.200">
    <property type="entry name" value="Peptidase S8/S53 domain"/>
    <property type="match status" value="2"/>
</dbReference>
<keyword evidence="11" id="KW-1185">Reference proteome</keyword>
<dbReference type="PANTHER" id="PTHR43806">
    <property type="entry name" value="PEPTIDASE S8"/>
    <property type="match status" value="1"/>
</dbReference>
<feature type="signal peptide" evidence="7">
    <location>
        <begin position="1"/>
        <end position="31"/>
    </location>
</feature>
<dbReference type="GO" id="GO:0006508">
    <property type="term" value="P:proteolysis"/>
    <property type="evidence" value="ECO:0007669"/>
    <property type="project" value="UniProtKB-KW"/>
</dbReference>
<dbReference type="InterPro" id="IPR015500">
    <property type="entry name" value="Peptidase_S8_subtilisin-rel"/>
</dbReference>
<dbReference type="SUPFAM" id="SSF52743">
    <property type="entry name" value="Subtilisin-like"/>
    <property type="match status" value="1"/>
</dbReference>
<dbReference type="PRINTS" id="PR00723">
    <property type="entry name" value="SUBTILISIN"/>
</dbReference>
<organism evidence="10 11">
    <name type="scientific">Vallicoccus soli</name>
    <dbReference type="NCBI Taxonomy" id="2339232"/>
    <lineage>
        <taxon>Bacteria</taxon>
        <taxon>Bacillati</taxon>
        <taxon>Actinomycetota</taxon>
        <taxon>Actinomycetes</taxon>
        <taxon>Motilibacterales</taxon>
        <taxon>Vallicoccaceae</taxon>
        <taxon>Vallicoccus</taxon>
    </lineage>
</organism>
<feature type="domain" description="Peptidase S8/S53" evidence="8">
    <location>
        <begin position="197"/>
        <end position="618"/>
    </location>
</feature>
<dbReference type="OrthoDB" id="9813435at2"/>
<keyword evidence="4 5" id="KW-0720">Serine protease</keyword>
<dbReference type="Pfam" id="PF04151">
    <property type="entry name" value="PPC"/>
    <property type="match status" value="1"/>
</dbReference>